<feature type="transmembrane region" description="Helical" evidence="1">
    <location>
        <begin position="46"/>
        <end position="67"/>
    </location>
</feature>
<evidence type="ECO:0000313" key="4">
    <source>
        <dbReference type="Proteomes" id="UP000054217"/>
    </source>
</evidence>
<dbReference type="PANTHER" id="PTHR40465">
    <property type="entry name" value="CHROMOSOME 1, WHOLE GENOME SHOTGUN SEQUENCE"/>
    <property type="match status" value="1"/>
</dbReference>
<reference evidence="4" key="2">
    <citation type="submission" date="2015-01" db="EMBL/GenBank/DDBJ databases">
        <title>Evolutionary Origins and Diversification of the Mycorrhizal Mutualists.</title>
        <authorList>
            <consortium name="DOE Joint Genome Institute"/>
            <consortium name="Mycorrhizal Genomics Consortium"/>
            <person name="Kohler A."/>
            <person name="Kuo A."/>
            <person name="Nagy L.G."/>
            <person name="Floudas D."/>
            <person name="Copeland A."/>
            <person name="Barry K.W."/>
            <person name="Cichocki N."/>
            <person name="Veneault-Fourrey C."/>
            <person name="LaButti K."/>
            <person name="Lindquist E.A."/>
            <person name="Lipzen A."/>
            <person name="Lundell T."/>
            <person name="Morin E."/>
            <person name="Murat C."/>
            <person name="Riley R."/>
            <person name="Ohm R."/>
            <person name="Sun H."/>
            <person name="Tunlid A."/>
            <person name="Henrissat B."/>
            <person name="Grigoriev I.V."/>
            <person name="Hibbett D.S."/>
            <person name="Martin F."/>
        </authorList>
    </citation>
    <scope>NUCLEOTIDE SEQUENCE [LARGE SCALE GENOMIC DNA]</scope>
    <source>
        <strain evidence="4">Marx 270</strain>
    </source>
</reference>
<sequence length="394" mass="44005">MAANPQYIQGPFLIGLTINIFLYGVITTQIYLYFSTYKKDPLLLKSFIVILYLADTLNCVISIYYIYNVLVTHFGDAANLLSSDWAFTGDAVLTGAISGAVQHFFAWRVYMLTKNVFIVAAIVLCSLANLAGSVAATVRMATSPSLSVLPDLDIQVTVWLVGGVLADMIIAGSLVWHLQRHKHLYPALTSTINRILRLTVQTGVLTTIVAIIDLACYLAISAGIHLIFSMTLSKLYTNCMLSTLNARATWKYDGSSGDEVSHGRRHEVRTFVQPALSSCLTLREQSVVFQAQSTQPEVREMHFSILAHYPGSNRRILYRFSCKSNRTRCPTWVMICRTELFVRAILPNMDGTMRRTVRMLTKSESCALLMYHNCKIIVVDNRTRILVYSNGTSA</sequence>
<proteinExistence type="predicted"/>
<feature type="transmembrane region" description="Helical" evidence="1">
    <location>
        <begin position="158"/>
        <end position="178"/>
    </location>
</feature>
<evidence type="ECO:0000259" key="2">
    <source>
        <dbReference type="Pfam" id="PF20152"/>
    </source>
</evidence>
<dbReference type="InParanoid" id="A0A0C3PTV8"/>
<reference evidence="3 4" key="1">
    <citation type="submission" date="2014-04" db="EMBL/GenBank/DDBJ databases">
        <authorList>
            <consortium name="DOE Joint Genome Institute"/>
            <person name="Kuo A."/>
            <person name="Kohler A."/>
            <person name="Costa M.D."/>
            <person name="Nagy L.G."/>
            <person name="Floudas D."/>
            <person name="Copeland A."/>
            <person name="Barry K.W."/>
            <person name="Cichocki N."/>
            <person name="Veneault-Fourrey C."/>
            <person name="LaButti K."/>
            <person name="Lindquist E.A."/>
            <person name="Lipzen A."/>
            <person name="Lundell T."/>
            <person name="Morin E."/>
            <person name="Murat C."/>
            <person name="Sun H."/>
            <person name="Tunlid A."/>
            <person name="Henrissat B."/>
            <person name="Grigoriev I.V."/>
            <person name="Hibbett D.S."/>
            <person name="Martin F."/>
            <person name="Nordberg H.P."/>
            <person name="Cantor M.N."/>
            <person name="Hua S.X."/>
        </authorList>
    </citation>
    <scope>NUCLEOTIDE SEQUENCE [LARGE SCALE GENOMIC DNA]</scope>
    <source>
        <strain evidence="3 4">Marx 270</strain>
    </source>
</reference>
<evidence type="ECO:0000313" key="3">
    <source>
        <dbReference type="EMBL" id="KIO12174.1"/>
    </source>
</evidence>
<dbReference type="OrthoDB" id="3265526at2759"/>
<keyword evidence="1" id="KW-0812">Transmembrane</keyword>
<dbReference type="PANTHER" id="PTHR40465:SF1">
    <property type="entry name" value="DUF6534 DOMAIN-CONTAINING PROTEIN"/>
    <property type="match status" value="1"/>
</dbReference>
<name>A0A0C3PTV8_PISTI</name>
<dbReference type="STRING" id="870435.A0A0C3PTV8"/>
<evidence type="ECO:0000256" key="1">
    <source>
        <dbReference type="SAM" id="Phobius"/>
    </source>
</evidence>
<protein>
    <recommendedName>
        <fullName evidence="2">DUF6534 domain-containing protein</fullName>
    </recommendedName>
</protein>
<keyword evidence="4" id="KW-1185">Reference proteome</keyword>
<dbReference type="InterPro" id="IPR045339">
    <property type="entry name" value="DUF6534"/>
</dbReference>
<feature type="transmembrane region" description="Helical" evidence="1">
    <location>
        <begin position="117"/>
        <end position="138"/>
    </location>
</feature>
<feature type="domain" description="DUF6534" evidence="2">
    <location>
        <begin position="164"/>
        <end position="248"/>
    </location>
</feature>
<dbReference type="AlphaFoldDB" id="A0A0C3PTV8"/>
<feature type="transmembrane region" description="Helical" evidence="1">
    <location>
        <begin position="87"/>
        <end position="105"/>
    </location>
</feature>
<accession>A0A0C3PTV8</accession>
<feature type="transmembrane region" description="Helical" evidence="1">
    <location>
        <begin position="12"/>
        <end position="34"/>
    </location>
</feature>
<gene>
    <name evidence="3" type="ORF">M404DRAFT_748972</name>
</gene>
<dbReference type="HOGENOM" id="CLU_046025_2_0_1"/>
<keyword evidence="1" id="KW-1133">Transmembrane helix</keyword>
<feature type="transmembrane region" description="Helical" evidence="1">
    <location>
        <begin position="198"/>
        <end position="228"/>
    </location>
</feature>
<keyword evidence="1" id="KW-0472">Membrane</keyword>
<organism evidence="3 4">
    <name type="scientific">Pisolithus tinctorius Marx 270</name>
    <dbReference type="NCBI Taxonomy" id="870435"/>
    <lineage>
        <taxon>Eukaryota</taxon>
        <taxon>Fungi</taxon>
        <taxon>Dikarya</taxon>
        <taxon>Basidiomycota</taxon>
        <taxon>Agaricomycotina</taxon>
        <taxon>Agaricomycetes</taxon>
        <taxon>Agaricomycetidae</taxon>
        <taxon>Boletales</taxon>
        <taxon>Sclerodermatineae</taxon>
        <taxon>Pisolithaceae</taxon>
        <taxon>Pisolithus</taxon>
    </lineage>
</organism>
<dbReference type="Proteomes" id="UP000054217">
    <property type="component" value="Unassembled WGS sequence"/>
</dbReference>
<dbReference type="Pfam" id="PF20152">
    <property type="entry name" value="DUF6534"/>
    <property type="match status" value="1"/>
</dbReference>
<dbReference type="EMBL" id="KN831948">
    <property type="protein sequence ID" value="KIO12174.1"/>
    <property type="molecule type" value="Genomic_DNA"/>
</dbReference>